<feature type="chain" id="PRO_5046312364" description="Probable pectate lyase C" evidence="3">
    <location>
        <begin position="33"/>
        <end position="3787"/>
    </location>
</feature>
<keyword evidence="3" id="KW-0732">Signal</keyword>
<keyword evidence="5" id="KW-1185">Reference proteome</keyword>
<organism evidence="4 5">
    <name type="scientific">Psychrosphaera algicola</name>
    <dbReference type="NCBI Taxonomy" id="3023714"/>
    <lineage>
        <taxon>Bacteria</taxon>
        <taxon>Pseudomonadati</taxon>
        <taxon>Pseudomonadota</taxon>
        <taxon>Gammaproteobacteria</taxon>
        <taxon>Alteromonadales</taxon>
        <taxon>Pseudoalteromonadaceae</taxon>
        <taxon>Psychrosphaera</taxon>
    </lineage>
</organism>
<feature type="region of interest" description="Disordered" evidence="2">
    <location>
        <begin position="3763"/>
        <end position="3787"/>
    </location>
</feature>
<dbReference type="RefSeq" id="WP_272182380.1">
    <property type="nucleotide sequence ID" value="NZ_JAQOMS010000002.1"/>
</dbReference>
<feature type="signal peptide" evidence="3">
    <location>
        <begin position="1"/>
        <end position="32"/>
    </location>
</feature>
<name>A0ABT5FJJ5_9GAMM</name>
<dbReference type="InterPro" id="IPR008638">
    <property type="entry name" value="FhaB/CdiA-like_TPS"/>
</dbReference>
<dbReference type="Gene3D" id="2.160.20.10">
    <property type="entry name" value="Single-stranded right-handed beta-helix, Pectin lyase-like"/>
    <property type="match status" value="1"/>
</dbReference>
<dbReference type="EMBL" id="JAQOMS010000002">
    <property type="protein sequence ID" value="MDC2891379.1"/>
    <property type="molecule type" value="Genomic_DNA"/>
</dbReference>
<proteinExistence type="predicted"/>
<feature type="compositionally biased region" description="Low complexity" evidence="2">
    <location>
        <begin position="3763"/>
        <end position="3772"/>
    </location>
</feature>
<dbReference type="Proteomes" id="UP001528411">
    <property type="component" value="Unassembled WGS sequence"/>
</dbReference>
<evidence type="ECO:0000256" key="3">
    <source>
        <dbReference type="SAM" id="SignalP"/>
    </source>
</evidence>
<evidence type="ECO:0000313" key="4">
    <source>
        <dbReference type="EMBL" id="MDC2891379.1"/>
    </source>
</evidence>
<dbReference type="InterPro" id="IPR043709">
    <property type="entry name" value="DUF5649"/>
</dbReference>
<comment type="caution">
    <text evidence="4">The sequence shown here is derived from an EMBL/GenBank/DDBJ whole genome shotgun (WGS) entry which is preliminary data.</text>
</comment>
<evidence type="ECO:0000256" key="2">
    <source>
        <dbReference type="SAM" id="MobiDB-lite"/>
    </source>
</evidence>
<dbReference type="InterPro" id="IPR011050">
    <property type="entry name" value="Pectin_lyase_fold/virulence"/>
</dbReference>
<gene>
    <name evidence="4" type="ORF">PN838_24880</name>
</gene>
<dbReference type="NCBIfam" id="TIGR01901">
    <property type="entry name" value="adhes_NPXG"/>
    <property type="match status" value="1"/>
</dbReference>
<sequence length="3787" mass="370667">MSALNIRPENTKLVKTTIAIAVSAALIPNAFAGETVDLTNSTVNSTTNGATVSGDKSTVTVLNGQTIINWDTFGLANTESIDFNNSQGTMTGTVVLNRVIGSDSSLIDGTVTTSNIESLIFANANGITVGDNFVNTGAGTSNLLFSTKDISSLSGYDSAADNFGLTLGTDNNADLIVNGTISTIEPANYKLGLVSGNDVIIGASGDDGDKIATSFLTITADGAVNGANSTLDVDGEVSISAGGDVSINTIKSAPLFIDAGGNITVDQQQGVLEVGQLEGANIDITASQVIVEGSVELNLPITATTDAQVATNTSFSGDENFISNGTITINSNDIASNDLTVGSSGNALSIKSTGGTLTTTGATVGDLYFELDGSLNLGDVATDGDIEITEQAGATSSLNQTGTISLNTSGASVLDFSGVDVTGLDVTKTGGSLTVNANDLTFGDTINVTGNTLTLDASGTITGVAGNDVTANKLVLDGGASTDGDLDTTVGVLDLTDVSSVNVVNSGDISIGASNISGDATVDVAAGDDILVNNLVDIESGGSLILTSGDSAGEITISGAITGDDATLTLESDNLTINSAINTSTTNIYTQTANGTIDLENSLNASSTLELGAASVTNLFSDSAGLDRTINIGESGNTGAVTISETITNSNAELNITGGNVSISAATTTDSLTVESSGTTTSTGKLTANEISITASGDVNIVTAAADIEVDAGAGDITILEDDDINLHDIVTTSTNSTALDITSTAGSITSEDATSIGVTGGEIALSAGNDIDVNVTGNSTFNSLSDGGDITITSDTSNVTFGDDVGDTGTLSVTGLTINSANNIDTGDDAITISGDLDLTAGSALLVGGAISATGSVDLSGGTVEAAAITSDSDTSGGDGDITLSAATDFTLNGSVTSNNSDITVKGNSDSVTLDLGTAGSGNLNLTQSELDLLQAGTGEITFGMETGGAISIDGVDLNTTTTHAGINVLTAGALTTQNALDLGSDALTIAADSIVNTGSTMITAGDVELAVTNDADLSGINLISGSVSGTTGGALSVNNGQGLDFGVTTADSISSTITGAGGITDSGTITTGDVTLATSATNGSVILDDDSNALSGTVTIAAGTGDITLDNDATDLALVVTSGNDVTIEDAGMVDLQGSVGNNLLVSSSTGITDSGTLMVAGTTGLTTTGDGSVVLDGDTNALTGVVTVSSGAGDITLDNGTTALSLVSTSSGMVTIEDAAALAVEGSMGSFVVTEADSVTDSGALAITGASTIDTSGANGSVILDEDTNALGGTVTVSSGSGAVTLDNNTTALDVVASTTGALTIEDAGALTLSGSLGSLMVTEADSVADSAMLAVTGTTDITTVSNGSVILDEDTNNLAGAVTVSSGSGAITLDNATNDLALTSTSSGAVTVENAGALTVAGTMGSFNVTNATSVNDSATLAVTGTTTIDTSTSNGSVMLDDDANNLGGAVSITAGTGNITLDNNTNALGLVTTTSGSVTIENAGALMVEGIMGSLVVTNATSVADSGMLDIAGTSTIDTSTSNGAVVLDQDTNNLVGLVTVTSGSGDITVDNATTDLGLAVTNTGSVTVENAGGVSVAGSMGSFTVSNATSVNDSATVTIVGATNITTTDGAVNLDDDANNLGGTVTVSSGTGAITLDNNTNALDVVTTSSGAVTIEDAGALTVAGSMGSFMVTDADSVNDTATVMVTGATSIDTSGANGSVILDDDSNALSGTVTIAAGTGDITLDNDATDLALVVTSGNDVTIEDAGMVDLQGSVGNNLLVSSSTGITDSGTLMVAGTTGLTTTGDGSVVLDGDTNALTGVVTVSSGAGDITLDNGTTALSLVSTSSGMVTIEDAAALAVEGSMGSFVVTEADSVTDSGALAITGASTIDTSGANGSVILDEDTNALGGTVTVSSGSGAVTLDNNTTALDVVASTTGALTIEDAGALTLSGSLGSLMVTEADSVADSAMLAVTGTTDITTVSNGSVILDEDTNNLAGAVTVSSGSGAITLDNATNDLALTSTSSGAVTVENAGALTVAGTMGSFNVTNATSVNDSATLAVTGTTTIDTSTSNGSVMLDDDANNLGGAVSITAGTGNITLDNNTNALGLVTTTSGSVTIENAGALMVEGIMGSLVVTNATSVADSGMLDIAGTSTIDTSTSNGAVVLDQDTNNLVGLVTVTSGSGDITVDNATTDLGLAVTNTGSVTVENAGGVSVAGSMGSFTVSNATSVNDSATVTIVGATNITTTDGAVNLDDDANNLGGTVTVSSGTGAITLDNNTNALDVVTTSSGAVTIEDAGALTVAGSMGSFMVTDADSVNDTATVMVTGATSIDTSGANGSVILDDDSNALSGTVTIAAGTGDITLDNDATDLALVVTSGNDVTIEDAGMVDLQGSVGNNLLVSSSTGITDSGTLMVAGTTGLTTTGDGSVVLDGDTNALTGVVTVSSGAGDITLDNGTTALSLVSTSSGMVTIEDAAALAVEGSMGSFVVTEADSVTDSGALAITGASTIDTSGANGSVILDEDTNALGGTVTVSSGSGAVTLDNNTTALDVVASTTGALTIEDAGALTLSGSLGSLMVTEADSVADSAMLAVTGTTDITTVSNGSVILDEDTNNLAGAVTVSSGSGAITLDNATNDLALTSTSSGAVTVENAGALTVAGTMGSFNVTNATSVNDSATLAVTGTTTIDTSTSNGSVMLDDDANNLGGAVSITAGTGNITLDNDSNDLSLAVVSAGNVTIEDAGAVELSESTLTGDLNLTSNGNITQTAALSVAGSTTIDADSDDDSDNTITLTQANNDFVGSVMIDDGSSVSITDVNDLDIGATNASTSLNLIAGGGLTDSGNVVTPMLSFNAGGAVTLTTLDVSTLGDSQSGGNVVLTTNASTNAGLTVNDIIVNTAPGSVINTNETASTVSITDDSGSMTIAGTIKGHDGTNDIYLSNVALSVGITGNNYILSSQDQDNSEFIKAKSYDFTSHGNVGDSSNSLFVDWKASSASSANDISLVLGNLDLADANGGDAAGNNDDSGVYLTTTDGTNGSGTSYQITSEDFTGPARKLAMSFTSSETGSTSSLVNVNGDLAGNELAMNLYNRNTFDYVNNQIDAILEVIGTGFDSTNTIAAFVSYLVNGSEGIDGFVGFDSNVISGSSVTTSDFFSSGNSIYNSDLRLDLLANFVDTDANNLVDSAELLNSVSIEAGGATGTVSGDIEANATAIATETTRATNAESALQADVDLNESDADTAIAALQADVDLNESDADTAIAAVQADVDLNESDADTAIAAVQADVDLNESDADTAIAAVQSDVDLNESDADTAIAAVQSDVDLNESDADTAIAAVQADVDLNESDADTAIAANTSSIVAVQADVDLNESDADTAIAAVQADVDLNESDADTAIAAVQADVDLNESDADTAIAANTSSIVAVQADVDLNESDADTAIAAVQADVDLNESDADTAIAAVQADVDLNESDADTAIAANTSSIAAVQADVDLNESDADTAIAAVQADVDLNESDADTAIAAVQADVDLNESDADTAITAVQADVDLNESDADTEIAALQADVDLNESDADTAIAAVQADVDLNESDADTAIAANTTAIAENATGISDEMTRAMAAEAALQTEIDTIDSDLSGVVADNATAIASNATAIMSNSSAIDAETARAVAAESLNTTAIAANGTNININAEAITAESARAMAAEASNSESAMLANAKADSLATYSTSSGETPVAADGSDIANAKLNAVDASLVTAGADSTGLGTELDAIQADQESGSGFVDFFRKLFGESDNSGTTDSGDSETGESESGTNNG</sequence>
<dbReference type="InterPro" id="IPR018247">
    <property type="entry name" value="EF_Hand_1_Ca_BS"/>
</dbReference>
<protein>
    <recommendedName>
        <fullName evidence="1">Probable pectate lyase C</fullName>
    </recommendedName>
</protein>
<dbReference type="InterPro" id="IPR012334">
    <property type="entry name" value="Pectin_lyas_fold"/>
</dbReference>
<dbReference type="Pfam" id="PF18886">
    <property type="entry name" value="DUF5649"/>
    <property type="match status" value="21"/>
</dbReference>
<evidence type="ECO:0000313" key="5">
    <source>
        <dbReference type="Proteomes" id="UP001528411"/>
    </source>
</evidence>
<evidence type="ECO:0000256" key="1">
    <source>
        <dbReference type="ARBA" id="ARBA00016512"/>
    </source>
</evidence>
<dbReference type="SUPFAM" id="SSF51126">
    <property type="entry name" value="Pectin lyase-like"/>
    <property type="match status" value="1"/>
</dbReference>
<reference evidence="4 5" key="1">
    <citation type="submission" date="2023-01" db="EMBL/GenBank/DDBJ databases">
        <title>Psychrosphaera sp. nov., isolated from marine algae.</title>
        <authorList>
            <person name="Bayburt H."/>
            <person name="Choi B.J."/>
            <person name="Kim J.M."/>
            <person name="Choi D.G."/>
            <person name="Jeon C.O."/>
        </authorList>
    </citation>
    <scope>NUCLEOTIDE SEQUENCE [LARGE SCALE GENOMIC DNA]</scope>
    <source>
        <strain evidence="4 5">G1-22</strain>
    </source>
</reference>
<accession>A0ABT5FJJ5</accession>
<dbReference type="PROSITE" id="PS00018">
    <property type="entry name" value="EF_HAND_1"/>
    <property type="match status" value="1"/>
</dbReference>